<dbReference type="InterPro" id="IPR046346">
    <property type="entry name" value="Aminoacid_DH-like_N_sf"/>
</dbReference>
<reference evidence="11 12" key="1">
    <citation type="submission" date="2015-06" db="EMBL/GenBank/DDBJ databases">
        <title>New insights into the roles of widespread benthic archaea in carbon and nitrogen cycling.</title>
        <authorList>
            <person name="Lazar C.S."/>
            <person name="Baker B.J."/>
            <person name="Seitz K.W."/>
            <person name="Hyde A.S."/>
            <person name="Dick G.J."/>
            <person name="Hinrichs K.-U."/>
            <person name="Teske A.P."/>
        </authorList>
    </citation>
    <scope>NUCLEOTIDE SEQUENCE [LARGE SCALE GENOMIC DNA]</scope>
    <source>
        <strain evidence="11">DG-45</strain>
    </source>
</reference>
<comment type="similarity">
    <text evidence="8">Belongs to the tetrahydrofolate dehydrogenase/cyclohydrolase family.</text>
</comment>
<dbReference type="GO" id="GO:0009086">
    <property type="term" value="P:methionine biosynthetic process"/>
    <property type="evidence" value="ECO:0007669"/>
    <property type="project" value="UniProtKB-KW"/>
</dbReference>
<keyword evidence="8" id="KW-0028">Amino-acid biosynthesis</keyword>
<dbReference type="Pfam" id="PF00763">
    <property type="entry name" value="THF_DHG_CYH"/>
    <property type="match status" value="1"/>
</dbReference>
<dbReference type="InterPro" id="IPR020867">
    <property type="entry name" value="THF_DH/CycHdrlase_CS"/>
</dbReference>
<dbReference type="UniPathway" id="UPA00193"/>
<name>A0A0M0BL17_9ARCH</name>
<keyword evidence="3 8" id="KW-0554">One-carbon metabolism</keyword>
<evidence type="ECO:0000313" key="11">
    <source>
        <dbReference type="EMBL" id="KON29050.1"/>
    </source>
</evidence>
<dbReference type="InterPro" id="IPR000672">
    <property type="entry name" value="THF_DH/CycHdrlase"/>
</dbReference>
<accession>A0A0M0BL17</accession>
<dbReference type="PANTHER" id="PTHR48099">
    <property type="entry name" value="C-1-TETRAHYDROFOLATE SYNTHASE, CYTOPLASMIC-RELATED"/>
    <property type="match status" value="1"/>
</dbReference>
<evidence type="ECO:0000256" key="5">
    <source>
        <dbReference type="ARBA" id="ARBA00022857"/>
    </source>
</evidence>
<sequence>MTVILDGRETASTVMEELKEQSERLKEKGVTPTLALVLVGDDKYSMRYVKMKMSRCGEAGVEAQLHHLQETTQEELLNLIEKLNEDDAVHGVMVQLPLPEGFDELSTVEAISPEKDVDGLSPATLGKLLMGEECFPPAGVEAIIELLRRHDIAPEDKHWVIAGLSTIVGKPLAALLTNMNVSVTCLQADHPDLARYAREADVLVVDVGRKWAVTADMVKRGAVVVDNGNNYEGKKVYGDVDFDGVKEIASAITPVPGGVGPLLIAILIKNTLKAAARSSV</sequence>
<keyword evidence="8" id="KW-0658">Purine biosynthesis</keyword>
<dbReference type="GO" id="GO:0006164">
    <property type="term" value="P:purine nucleotide biosynthetic process"/>
    <property type="evidence" value="ECO:0007669"/>
    <property type="project" value="UniProtKB-KW"/>
</dbReference>
<dbReference type="InterPro" id="IPR020630">
    <property type="entry name" value="THF_DH/CycHdrlase_cat_dom"/>
</dbReference>
<protein>
    <recommendedName>
        <fullName evidence="8">Bifunctional protein FolD</fullName>
    </recommendedName>
    <domain>
        <recommendedName>
            <fullName evidence="8">Methylenetetrahydrofolate dehydrogenase</fullName>
            <ecNumber evidence="8">1.5.1.5</ecNumber>
        </recommendedName>
    </domain>
    <domain>
        <recommendedName>
            <fullName evidence="8">Methenyltetrahydrofolate cyclohydrolase</fullName>
            <ecNumber evidence="8">3.5.4.9</ecNumber>
        </recommendedName>
    </domain>
</protein>
<evidence type="ECO:0000256" key="3">
    <source>
        <dbReference type="ARBA" id="ARBA00022563"/>
    </source>
</evidence>
<evidence type="ECO:0000259" key="10">
    <source>
        <dbReference type="Pfam" id="PF02882"/>
    </source>
</evidence>
<evidence type="ECO:0000259" key="9">
    <source>
        <dbReference type="Pfam" id="PF00763"/>
    </source>
</evidence>
<keyword evidence="6 8" id="KW-0560">Oxidoreductase</keyword>
<comment type="subunit">
    <text evidence="2 8">Homodimer.</text>
</comment>
<dbReference type="PANTHER" id="PTHR48099:SF5">
    <property type="entry name" value="C-1-TETRAHYDROFOLATE SYNTHASE, CYTOPLASMIC"/>
    <property type="match status" value="1"/>
</dbReference>
<dbReference type="EC" id="3.5.4.9" evidence="8"/>
<dbReference type="HAMAP" id="MF_01576">
    <property type="entry name" value="THF_DHG_CYH"/>
    <property type="match status" value="1"/>
</dbReference>
<dbReference type="EC" id="1.5.1.5" evidence="8"/>
<evidence type="ECO:0000256" key="6">
    <source>
        <dbReference type="ARBA" id="ARBA00023002"/>
    </source>
</evidence>
<comment type="caution">
    <text evidence="11">The sequence shown here is derived from an EMBL/GenBank/DDBJ whole genome shotgun (WGS) entry which is preliminary data.</text>
</comment>
<keyword evidence="8" id="KW-0368">Histidine biosynthesis</keyword>
<dbReference type="InterPro" id="IPR036291">
    <property type="entry name" value="NAD(P)-bd_dom_sf"/>
</dbReference>
<dbReference type="Proteomes" id="UP000037210">
    <property type="component" value="Unassembled WGS sequence"/>
</dbReference>
<dbReference type="AlphaFoldDB" id="A0A0M0BL17"/>
<dbReference type="GO" id="GO:0000105">
    <property type="term" value="P:L-histidine biosynthetic process"/>
    <property type="evidence" value="ECO:0007669"/>
    <property type="project" value="UniProtKB-KW"/>
</dbReference>
<gene>
    <name evidence="8" type="primary">folD</name>
    <name evidence="11" type="ORF">AC482_07315</name>
</gene>
<evidence type="ECO:0000256" key="7">
    <source>
        <dbReference type="ARBA" id="ARBA00023268"/>
    </source>
</evidence>
<comment type="function">
    <text evidence="8">Catalyzes the oxidation of 5,10-methylenetetrahydrofolate to 5,10-methenyltetrahydrofolate and then the hydrolysis of 5,10-methenyltetrahydrofolate to 10-formyltetrahydrofolate.</text>
</comment>
<keyword evidence="7 8" id="KW-0511">Multifunctional enzyme</keyword>
<keyword evidence="8" id="KW-0486">Methionine biosynthesis</keyword>
<evidence type="ECO:0000313" key="12">
    <source>
        <dbReference type="Proteomes" id="UP000037210"/>
    </source>
</evidence>
<feature type="domain" description="Tetrahydrofolate dehydrogenase/cyclohydrolase NAD(P)-binding" evidence="10">
    <location>
        <begin position="137"/>
        <end position="277"/>
    </location>
</feature>
<organism evidence="11 12">
    <name type="scientific">miscellaneous Crenarchaeota group-15 archaeon DG-45</name>
    <dbReference type="NCBI Taxonomy" id="1685127"/>
    <lineage>
        <taxon>Archaea</taxon>
        <taxon>Candidatus Bathyarchaeota</taxon>
        <taxon>MCG-15</taxon>
    </lineage>
</organism>
<feature type="binding site" evidence="8">
    <location>
        <begin position="163"/>
        <end position="165"/>
    </location>
    <ligand>
        <name>NADP(+)</name>
        <dbReference type="ChEBI" id="CHEBI:58349"/>
    </ligand>
</feature>
<dbReference type="SUPFAM" id="SSF53223">
    <property type="entry name" value="Aminoacid dehydrogenase-like, N-terminal domain"/>
    <property type="match status" value="1"/>
</dbReference>
<comment type="pathway">
    <text evidence="1 8">One-carbon metabolism; tetrahydrofolate interconversion.</text>
</comment>
<keyword evidence="4 8" id="KW-0378">Hydrolase</keyword>
<dbReference type="Gene3D" id="3.40.50.720">
    <property type="entry name" value="NAD(P)-binding Rossmann-like Domain"/>
    <property type="match status" value="1"/>
</dbReference>
<proteinExistence type="inferred from homology"/>
<keyword evidence="5 8" id="KW-0521">NADP</keyword>
<dbReference type="Pfam" id="PF02882">
    <property type="entry name" value="THF_DHG_CYH_C"/>
    <property type="match status" value="1"/>
</dbReference>
<dbReference type="PATRIC" id="fig|1685127.3.peg.566"/>
<dbReference type="Gene3D" id="3.40.50.10860">
    <property type="entry name" value="Leucine Dehydrogenase, chain A, domain 1"/>
    <property type="match status" value="1"/>
</dbReference>
<comment type="catalytic activity">
    <reaction evidence="8">
        <text>(6R)-5,10-methylene-5,6,7,8-tetrahydrofolate + NADP(+) = (6R)-5,10-methenyltetrahydrofolate + NADPH</text>
        <dbReference type="Rhea" id="RHEA:22812"/>
        <dbReference type="ChEBI" id="CHEBI:15636"/>
        <dbReference type="ChEBI" id="CHEBI:57455"/>
        <dbReference type="ChEBI" id="CHEBI:57783"/>
        <dbReference type="ChEBI" id="CHEBI:58349"/>
        <dbReference type="EC" id="1.5.1.5"/>
    </reaction>
</comment>
<dbReference type="EMBL" id="LFWZ01000075">
    <property type="protein sequence ID" value="KON29050.1"/>
    <property type="molecule type" value="Genomic_DNA"/>
</dbReference>
<dbReference type="FunFam" id="3.40.50.10860:FF:000005">
    <property type="entry name" value="C-1-tetrahydrofolate synthase, cytoplasmic, putative"/>
    <property type="match status" value="1"/>
</dbReference>
<evidence type="ECO:0000256" key="2">
    <source>
        <dbReference type="ARBA" id="ARBA00011738"/>
    </source>
</evidence>
<comment type="caution">
    <text evidence="8">Lacks conserved residue(s) required for the propagation of feature annotation.</text>
</comment>
<dbReference type="GO" id="GO:0035999">
    <property type="term" value="P:tetrahydrofolate interconversion"/>
    <property type="evidence" value="ECO:0007669"/>
    <property type="project" value="UniProtKB-UniRule"/>
</dbReference>
<dbReference type="GO" id="GO:0005829">
    <property type="term" value="C:cytosol"/>
    <property type="evidence" value="ECO:0007669"/>
    <property type="project" value="TreeGrafter"/>
</dbReference>
<evidence type="ECO:0000256" key="8">
    <source>
        <dbReference type="HAMAP-Rule" id="MF_01576"/>
    </source>
</evidence>
<comment type="catalytic activity">
    <reaction evidence="8">
        <text>(6R)-5,10-methenyltetrahydrofolate + H2O = (6R)-10-formyltetrahydrofolate + H(+)</text>
        <dbReference type="Rhea" id="RHEA:23700"/>
        <dbReference type="ChEBI" id="CHEBI:15377"/>
        <dbReference type="ChEBI" id="CHEBI:15378"/>
        <dbReference type="ChEBI" id="CHEBI:57455"/>
        <dbReference type="ChEBI" id="CHEBI:195366"/>
        <dbReference type="EC" id="3.5.4.9"/>
    </reaction>
</comment>
<dbReference type="PRINTS" id="PR00085">
    <property type="entry name" value="THFDHDRGNASE"/>
</dbReference>
<dbReference type="InterPro" id="IPR020631">
    <property type="entry name" value="THF_DH/CycHdrlase_NAD-bd_dom"/>
</dbReference>
<dbReference type="GO" id="GO:0004477">
    <property type="term" value="F:methenyltetrahydrofolate cyclohydrolase activity"/>
    <property type="evidence" value="ECO:0007669"/>
    <property type="project" value="UniProtKB-UniRule"/>
</dbReference>
<dbReference type="GO" id="GO:0004488">
    <property type="term" value="F:methylenetetrahydrofolate dehydrogenase (NADP+) activity"/>
    <property type="evidence" value="ECO:0007669"/>
    <property type="project" value="UniProtKB-UniRule"/>
</dbReference>
<dbReference type="PROSITE" id="PS00766">
    <property type="entry name" value="THF_DHG_CYH_1"/>
    <property type="match status" value="1"/>
</dbReference>
<feature type="domain" description="Tetrahydrofolate dehydrogenase/cyclohydrolase catalytic" evidence="9">
    <location>
        <begin position="5"/>
        <end position="118"/>
    </location>
</feature>
<evidence type="ECO:0000256" key="1">
    <source>
        <dbReference type="ARBA" id="ARBA00004777"/>
    </source>
</evidence>
<dbReference type="CDD" id="cd01080">
    <property type="entry name" value="NAD_bind_m-THF_DH_Cyclohyd"/>
    <property type="match status" value="1"/>
</dbReference>
<evidence type="ECO:0000256" key="4">
    <source>
        <dbReference type="ARBA" id="ARBA00022801"/>
    </source>
</evidence>
<dbReference type="SUPFAM" id="SSF51735">
    <property type="entry name" value="NAD(P)-binding Rossmann-fold domains"/>
    <property type="match status" value="1"/>
</dbReference>